<feature type="compositionally biased region" description="Gly residues" evidence="1">
    <location>
        <begin position="767"/>
        <end position="781"/>
    </location>
</feature>
<dbReference type="PANTHER" id="PTHR42048:SF1">
    <property type="entry name" value="ARS-BINDING PROTEIN 2"/>
    <property type="match status" value="1"/>
</dbReference>
<keyword evidence="3" id="KW-1185">Reference proteome</keyword>
<gene>
    <name evidence="2" type="ORF">VTJ83DRAFT_6261</name>
</gene>
<dbReference type="GeneID" id="98127597"/>
<dbReference type="EMBL" id="JAZGUE010000006">
    <property type="protein sequence ID" value="KAL2265161.1"/>
    <property type="molecule type" value="Genomic_DNA"/>
</dbReference>
<dbReference type="Pfam" id="PF09441">
    <property type="entry name" value="Abp2"/>
    <property type="match status" value="1"/>
</dbReference>
<evidence type="ECO:0000313" key="3">
    <source>
        <dbReference type="Proteomes" id="UP001600064"/>
    </source>
</evidence>
<evidence type="ECO:0008006" key="4">
    <source>
        <dbReference type="Google" id="ProtNLM"/>
    </source>
</evidence>
<name>A0ABR4D5Q3_9PEZI</name>
<feature type="compositionally biased region" description="Basic and acidic residues" evidence="1">
    <location>
        <begin position="740"/>
        <end position="750"/>
    </location>
</feature>
<organism evidence="2 3">
    <name type="scientific">Remersonia thermophila</name>
    <dbReference type="NCBI Taxonomy" id="72144"/>
    <lineage>
        <taxon>Eukaryota</taxon>
        <taxon>Fungi</taxon>
        <taxon>Dikarya</taxon>
        <taxon>Ascomycota</taxon>
        <taxon>Pezizomycotina</taxon>
        <taxon>Sordariomycetes</taxon>
        <taxon>Sordariomycetidae</taxon>
        <taxon>Sordariales</taxon>
        <taxon>Sordariales incertae sedis</taxon>
        <taxon>Remersonia</taxon>
    </lineage>
</organism>
<feature type="region of interest" description="Disordered" evidence="1">
    <location>
        <begin position="201"/>
        <end position="279"/>
    </location>
</feature>
<feature type="compositionally biased region" description="Polar residues" evidence="1">
    <location>
        <begin position="380"/>
        <end position="393"/>
    </location>
</feature>
<accession>A0ABR4D5Q3</accession>
<reference evidence="2 3" key="1">
    <citation type="journal article" date="2024" name="Commun. Biol.">
        <title>Comparative genomic analysis of thermophilic fungi reveals convergent evolutionary adaptations and gene losses.</title>
        <authorList>
            <person name="Steindorff A.S."/>
            <person name="Aguilar-Pontes M.V."/>
            <person name="Robinson A.J."/>
            <person name="Andreopoulos B."/>
            <person name="LaButti K."/>
            <person name="Kuo A."/>
            <person name="Mondo S."/>
            <person name="Riley R."/>
            <person name="Otillar R."/>
            <person name="Haridas S."/>
            <person name="Lipzen A."/>
            <person name="Grimwood J."/>
            <person name="Schmutz J."/>
            <person name="Clum A."/>
            <person name="Reid I.D."/>
            <person name="Moisan M.C."/>
            <person name="Butler G."/>
            <person name="Nguyen T.T.M."/>
            <person name="Dewar K."/>
            <person name="Conant G."/>
            <person name="Drula E."/>
            <person name="Henrissat B."/>
            <person name="Hansel C."/>
            <person name="Singer S."/>
            <person name="Hutchinson M.I."/>
            <person name="de Vries R.P."/>
            <person name="Natvig D.O."/>
            <person name="Powell A.J."/>
            <person name="Tsang A."/>
            <person name="Grigoriev I.V."/>
        </authorList>
    </citation>
    <scope>NUCLEOTIDE SEQUENCE [LARGE SCALE GENOMIC DNA]</scope>
    <source>
        <strain evidence="2 3">ATCC 22073</strain>
    </source>
</reference>
<dbReference type="Proteomes" id="UP001600064">
    <property type="component" value="Unassembled WGS sequence"/>
</dbReference>
<dbReference type="PRINTS" id="PR01217">
    <property type="entry name" value="PRICHEXTENSN"/>
</dbReference>
<feature type="compositionally biased region" description="Low complexity" evidence="1">
    <location>
        <begin position="18"/>
        <end position="31"/>
    </location>
</feature>
<feature type="compositionally biased region" description="Polar residues" evidence="1">
    <location>
        <begin position="223"/>
        <end position="233"/>
    </location>
</feature>
<feature type="compositionally biased region" description="Pro residues" evidence="1">
    <location>
        <begin position="560"/>
        <end position="574"/>
    </location>
</feature>
<evidence type="ECO:0000256" key="1">
    <source>
        <dbReference type="SAM" id="MobiDB-lite"/>
    </source>
</evidence>
<dbReference type="InterPro" id="IPR018562">
    <property type="entry name" value="ARS-binding_2"/>
</dbReference>
<feature type="region of interest" description="Disordered" evidence="1">
    <location>
        <begin position="1"/>
        <end position="51"/>
    </location>
</feature>
<feature type="compositionally biased region" description="Polar residues" evidence="1">
    <location>
        <begin position="500"/>
        <end position="513"/>
    </location>
</feature>
<feature type="compositionally biased region" description="Low complexity" evidence="1">
    <location>
        <begin position="424"/>
        <end position="437"/>
    </location>
</feature>
<evidence type="ECO:0000313" key="2">
    <source>
        <dbReference type="EMBL" id="KAL2265161.1"/>
    </source>
</evidence>
<dbReference type="RefSeq" id="XP_070863888.1">
    <property type="nucleotide sequence ID" value="XM_071012953.1"/>
</dbReference>
<feature type="compositionally biased region" description="Low complexity" evidence="1">
    <location>
        <begin position="519"/>
        <end position="530"/>
    </location>
</feature>
<feature type="compositionally biased region" description="Pro residues" evidence="1">
    <location>
        <begin position="472"/>
        <end position="495"/>
    </location>
</feature>
<protein>
    <recommendedName>
        <fullName evidence="4">ARS-binding protein 2</fullName>
    </recommendedName>
</protein>
<sequence>MPQPQHRHPPPPPHHHQQQPQQPQQQQPSQPVLTASPTSVDAPAPPRRMLPDRNVDVASIEDAYVAFIFYCNPGVPPETNSAALRDAFRTPPKSGGKSFSTYTLFELIRKLESKELKTWAELALKLGVEPPDPEKGESSQKIQQYAVRLKRWMHSMHVDAFFEYLLGHQSPYWTDIPPGHIPVADLERDGVAAEDDMALRALLPQIKPRRGRRKPDGDDDTGKSPSRRPSPQTEDGGPGGQAATGEPWTAQPDGRGSVFLFPPVPDPSRLNPSAPSWASDAVQTPMSAYPVPQSAITPSTRAAFWADEPRSAITPSKARPARRHGAKVVSSAWRSGGIGSTGKTRGRPPINRGANHDGPFSAFPTSDGPAFRFPSPTPTPDKNATTSNKNGSGSVLPPPSSKPVGQPPSTAAQHSASLPPLSVPQPTSRPTQPQPHQLSPISESMPARPAKRSRLSLQVPERKGGEVRLATPPLPDPASAPPAPPSPPPPPPPPVVMVNGQATDVRPQNQSAISLPVNATAQPPAPTAATEGAVQLPQPPHSSSAISATAAPLHHHHPHPPPPPPAAPGPPPPSGSTSSSSEPTPIPPAQIVFPPDPTDRTHINNLDALFVSTILAADWFDSLGRPIPACSVDEAFAIGNAVVETLMRTAPNKESFLINLSGLAGGKILLQRGSLKITRLQELEDHTRYKVAWKLRYGSIVGDWAMEEVVPHDKWKKKNTTKPAGQKNDWGGTAAPAGVEKAHSHGHESSASRSGSVPVLGPATSEGVGGGGGDGGGGGGSQNRDAREGGGTVAPDADESQADFWRRRYEQLAATLMQRDEQMARLQFKVLEAVKDST</sequence>
<comment type="caution">
    <text evidence="2">The sequence shown here is derived from an EMBL/GenBank/DDBJ whole genome shotgun (WGS) entry which is preliminary data.</text>
</comment>
<feature type="compositionally biased region" description="Polar residues" evidence="1">
    <location>
        <begin position="270"/>
        <end position="279"/>
    </location>
</feature>
<feature type="region of interest" description="Disordered" evidence="1">
    <location>
        <begin position="715"/>
        <end position="802"/>
    </location>
</feature>
<dbReference type="PANTHER" id="PTHR42048">
    <property type="entry name" value="ARS-BINDING PROTEIN 2"/>
    <property type="match status" value="1"/>
</dbReference>
<proteinExistence type="predicted"/>
<feature type="region of interest" description="Disordered" evidence="1">
    <location>
        <begin position="313"/>
        <end position="598"/>
    </location>
</feature>
<feature type="compositionally biased region" description="Basic residues" evidence="1">
    <location>
        <begin position="1"/>
        <end position="17"/>
    </location>
</feature>